<dbReference type="AlphaFoldDB" id="A0A8K0UGL8"/>
<dbReference type="PROSITE" id="PS50181">
    <property type="entry name" value="FBOX"/>
    <property type="match status" value="1"/>
</dbReference>
<evidence type="ECO:0000313" key="3">
    <source>
        <dbReference type="EMBL" id="KAH8080680.1"/>
    </source>
</evidence>
<dbReference type="Gene3D" id="1.20.1280.50">
    <property type="match status" value="1"/>
</dbReference>
<evidence type="ECO:0000259" key="2">
    <source>
        <dbReference type="PROSITE" id="PS50181"/>
    </source>
</evidence>
<protein>
    <recommendedName>
        <fullName evidence="2">F-box domain-containing protein</fullName>
    </recommendedName>
</protein>
<evidence type="ECO:0000256" key="1">
    <source>
        <dbReference type="SAM" id="MobiDB-lite"/>
    </source>
</evidence>
<dbReference type="OrthoDB" id="3139399at2759"/>
<keyword evidence="4" id="KW-1185">Reference proteome</keyword>
<feature type="domain" description="F-box" evidence="2">
    <location>
        <begin position="26"/>
        <end position="78"/>
    </location>
</feature>
<organism evidence="3 4">
    <name type="scientific">Cristinia sonorae</name>
    <dbReference type="NCBI Taxonomy" id="1940300"/>
    <lineage>
        <taxon>Eukaryota</taxon>
        <taxon>Fungi</taxon>
        <taxon>Dikarya</taxon>
        <taxon>Basidiomycota</taxon>
        <taxon>Agaricomycotina</taxon>
        <taxon>Agaricomycetes</taxon>
        <taxon>Agaricomycetidae</taxon>
        <taxon>Agaricales</taxon>
        <taxon>Pleurotineae</taxon>
        <taxon>Stephanosporaceae</taxon>
        <taxon>Cristinia</taxon>
    </lineage>
</organism>
<reference evidence="3" key="1">
    <citation type="journal article" date="2021" name="New Phytol.">
        <title>Evolutionary innovations through gain and loss of genes in the ectomycorrhizal Boletales.</title>
        <authorList>
            <person name="Wu G."/>
            <person name="Miyauchi S."/>
            <person name="Morin E."/>
            <person name="Kuo A."/>
            <person name="Drula E."/>
            <person name="Varga T."/>
            <person name="Kohler A."/>
            <person name="Feng B."/>
            <person name="Cao Y."/>
            <person name="Lipzen A."/>
            <person name="Daum C."/>
            <person name="Hundley H."/>
            <person name="Pangilinan J."/>
            <person name="Johnson J."/>
            <person name="Barry K."/>
            <person name="LaButti K."/>
            <person name="Ng V."/>
            <person name="Ahrendt S."/>
            <person name="Min B."/>
            <person name="Choi I.G."/>
            <person name="Park H."/>
            <person name="Plett J.M."/>
            <person name="Magnuson J."/>
            <person name="Spatafora J.W."/>
            <person name="Nagy L.G."/>
            <person name="Henrissat B."/>
            <person name="Grigoriev I.V."/>
            <person name="Yang Z.L."/>
            <person name="Xu J."/>
            <person name="Martin F.M."/>
        </authorList>
    </citation>
    <scope>NUCLEOTIDE SEQUENCE</scope>
    <source>
        <strain evidence="3">KKN 215</strain>
    </source>
</reference>
<dbReference type="Pfam" id="PF12937">
    <property type="entry name" value="F-box-like"/>
    <property type="match status" value="1"/>
</dbReference>
<feature type="region of interest" description="Disordered" evidence="1">
    <location>
        <begin position="1"/>
        <end position="30"/>
    </location>
</feature>
<dbReference type="Proteomes" id="UP000813824">
    <property type="component" value="Unassembled WGS sequence"/>
</dbReference>
<dbReference type="SUPFAM" id="SSF81383">
    <property type="entry name" value="F-box domain"/>
    <property type="match status" value="1"/>
</dbReference>
<gene>
    <name evidence="3" type="ORF">BXZ70DRAFT_1012438</name>
</gene>
<accession>A0A8K0UGL8</accession>
<name>A0A8K0UGL8_9AGAR</name>
<sequence>MDSAVFSQQSQQAISHQESAELQPPQSTADSLPPEILSKIFSHVAADDKNFAYLKNILHVCRYWRAVAIEVPHFWNHIEIGTTAQDGEITTPTSLPMDLLLTWSKQVPLTIFALALATPHEINSLRLVLAEIGRVFTLDIELTQEVVELFLEIRPLSAPLLSRLRVTYAENACDVSGPFFNSLHAPTLSELELSGYPPDVDALTWSSHYFPPTLTHLMVDSYIFLDPHPYVVSEAIRHLQLLEYLEFLFCVDTAYQILPNNVPHSSSRPPVILPHLKKLVITSATTEEWASFMEYVSIPLSTQVRIHLFNGSVSVEPASLLVDLLRRRLLRKASHLNTEDAVVGVPDVDMVTVGYCTIKFHHSGSSQSHFLSSAPYILNLFQWFDSKMAEAYRWHMQAVPLLLAAIPLHNITVLSLLHLPECRDTVLALEEHRFAMLGSFTNVTTLILRRKPSVYWDWSHDAAISILEVHRLPTASSIRTILFPRLKHLQLSHVGMNGDKGATTPLKFVDDLCAVLEARKGAGFGIHDVFLEECCDVNETVIRKLERVVPVVWDGYSRSTSGTLDLHHRVVLQRVDRPSGEA</sequence>
<evidence type="ECO:0000313" key="4">
    <source>
        <dbReference type="Proteomes" id="UP000813824"/>
    </source>
</evidence>
<dbReference type="InterPro" id="IPR036047">
    <property type="entry name" value="F-box-like_dom_sf"/>
</dbReference>
<proteinExistence type="predicted"/>
<dbReference type="InterPro" id="IPR001810">
    <property type="entry name" value="F-box_dom"/>
</dbReference>
<feature type="compositionally biased region" description="Polar residues" evidence="1">
    <location>
        <begin position="1"/>
        <end position="17"/>
    </location>
</feature>
<dbReference type="EMBL" id="JAEVFJ010000053">
    <property type="protein sequence ID" value="KAH8080680.1"/>
    <property type="molecule type" value="Genomic_DNA"/>
</dbReference>
<comment type="caution">
    <text evidence="3">The sequence shown here is derived from an EMBL/GenBank/DDBJ whole genome shotgun (WGS) entry which is preliminary data.</text>
</comment>